<organism evidence="4">
    <name type="scientific">mine drainage metagenome</name>
    <dbReference type="NCBI Taxonomy" id="410659"/>
    <lineage>
        <taxon>unclassified sequences</taxon>
        <taxon>metagenomes</taxon>
        <taxon>ecological metagenomes</taxon>
    </lineage>
</organism>
<dbReference type="GO" id="GO:0003677">
    <property type="term" value="F:DNA binding"/>
    <property type="evidence" value="ECO:0007669"/>
    <property type="project" value="UniProtKB-KW"/>
</dbReference>
<reference evidence="4" key="1">
    <citation type="submission" date="2013-08" db="EMBL/GenBank/DDBJ databases">
        <authorList>
            <person name="Mendez C."/>
            <person name="Richter M."/>
            <person name="Ferrer M."/>
            <person name="Sanchez J."/>
        </authorList>
    </citation>
    <scope>NUCLEOTIDE SEQUENCE</scope>
</reference>
<feature type="non-terminal residue" evidence="4">
    <location>
        <position position="1"/>
    </location>
</feature>
<protein>
    <submittedName>
        <fullName evidence="4">Protein containing Transposase, IS605 OrfB</fullName>
    </submittedName>
</protein>
<sequence>ETAMKNRSAKSAGKKAHLRVVRRIDQEALRACFSGQAAVLTPLLALVPDARASMDELMNPRCQDSCRLFFITLRGRATRQGCFEFRRQLDYKLAWKGGWLVTVPPRNTSRTCPACGCVSAENRRTQARFACVACGLEDNADRVGAINILARGHRVAACGEARQSAPSAKQEPTEATAHEATHA</sequence>
<evidence type="ECO:0000256" key="2">
    <source>
        <dbReference type="SAM" id="MobiDB-lite"/>
    </source>
</evidence>
<proteinExistence type="predicted"/>
<reference evidence="4" key="2">
    <citation type="journal article" date="2014" name="ISME J.">
        <title>Microbial stratification in low pH oxic and suboxic macroscopic growths along an acid mine drainage.</title>
        <authorList>
            <person name="Mendez-Garcia C."/>
            <person name="Mesa V."/>
            <person name="Sprenger R.R."/>
            <person name="Richter M."/>
            <person name="Diez M.S."/>
            <person name="Solano J."/>
            <person name="Bargiela R."/>
            <person name="Golyshina O.V."/>
            <person name="Manteca A."/>
            <person name="Ramos J.L."/>
            <person name="Gallego J.R."/>
            <person name="Llorente I."/>
            <person name="Martins Dos Santos V.A."/>
            <person name="Jensen O.N."/>
            <person name="Pelaez A.I."/>
            <person name="Sanchez J."/>
            <person name="Ferrer M."/>
        </authorList>
    </citation>
    <scope>NUCLEOTIDE SEQUENCE</scope>
</reference>
<feature type="domain" description="Cas12f1-like TNB" evidence="3">
    <location>
        <begin position="84"/>
        <end position="148"/>
    </location>
</feature>
<keyword evidence="1" id="KW-0238">DNA-binding</keyword>
<dbReference type="EMBL" id="AUZY01005269">
    <property type="protein sequence ID" value="EQD59613.1"/>
    <property type="molecule type" value="Genomic_DNA"/>
</dbReference>
<name>T1ASV4_9ZZZZ</name>
<dbReference type="AlphaFoldDB" id="T1ASV4"/>
<comment type="caution">
    <text evidence="4">The sequence shown here is derived from an EMBL/GenBank/DDBJ whole genome shotgun (WGS) entry which is preliminary data.</text>
</comment>
<feature type="region of interest" description="Disordered" evidence="2">
    <location>
        <begin position="161"/>
        <end position="183"/>
    </location>
</feature>
<dbReference type="InterPro" id="IPR010095">
    <property type="entry name" value="Cas12f1-like_TNB"/>
</dbReference>
<dbReference type="Pfam" id="PF07282">
    <property type="entry name" value="Cas12f1-like_TNB"/>
    <property type="match status" value="1"/>
</dbReference>
<evidence type="ECO:0000259" key="3">
    <source>
        <dbReference type="Pfam" id="PF07282"/>
    </source>
</evidence>
<evidence type="ECO:0000313" key="4">
    <source>
        <dbReference type="EMBL" id="EQD59613.1"/>
    </source>
</evidence>
<evidence type="ECO:0000256" key="1">
    <source>
        <dbReference type="ARBA" id="ARBA00023125"/>
    </source>
</evidence>
<accession>T1ASV4</accession>
<gene>
    <name evidence="4" type="ORF">B1B_08132</name>
</gene>